<dbReference type="AlphaFoldDB" id="A0A3N5Z4L0"/>
<evidence type="ECO:0000256" key="3">
    <source>
        <dbReference type="ARBA" id="ARBA00020392"/>
    </source>
</evidence>
<keyword evidence="8" id="KW-0653">Protein transport</keyword>
<keyword evidence="5" id="KW-1003">Cell membrane</keyword>
<evidence type="ECO:0000256" key="7">
    <source>
        <dbReference type="ARBA" id="ARBA00022795"/>
    </source>
</evidence>
<comment type="similarity">
    <text evidence="2">Belongs to the FliJ family.</text>
</comment>
<dbReference type="GO" id="GO:0044781">
    <property type="term" value="P:bacterial-type flagellum organization"/>
    <property type="evidence" value="ECO:0007669"/>
    <property type="project" value="UniProtKB-KW"/>
</dbReference>
<reference evidence="11 12" key="1">
    <citation type="submission" date="2018-11" db="EMBL/GenBank/DDBJ databases">
        <authorList>
            <person name="Ye M.-Q."/>
            <person name="Du Z.-J."/>
        </authorList>
    </citation>
    <scope>NUCLEOTIDE SEQUENCE [LARGE SCALE GENOMIC DNA]</scope>
    <source>
        <strain evidence="11 12">U0105</strain>
    </source>
</reference>
<accession>A0A3N5Z4L0</accession>
<gene>
    <name evidence="11" type="primary">fliJ</name>
    <name evidence="11" type="ORF">DRW07_16935</name>
</gene>
<dbReference type="PRINTS" id="PR01004">
    <property type="entry name" value="FLGFLIJ"/>
</dbReference>
<evidence type="ECO:0000256" key="2">
    <source>
        <dbReference type="ARBA" id="ARBA00010004"/>
    </source>
</evidence>
<dbReference type="Gene3D" id="1.10.287.1700">
    <property type="match status" value="1"/>
</dbReference>
<dbReference type="InterPro" id="IPR053716">
    <property type="entry name" value="Flag_assembly_chemotaxis_eff"/>
</dbReference>
<keyword evidence="11" id="KW-0966">Cell projection</keyword>
<keyword evidence="9" id="KW-0472">Membrane</keyword>
<keyword evidence="7" id="KW-1005">Bacterial flagellum biogenesis</keyword>
<dbReference type="GO" id="GO:0003774">
    <property type="term" value="F:cytoskeletal motor activity"/>
    <property type="evidence" value="ECO:0007669"/>
    <property type="project" value="InterPro"/>
</dbReference>
<evidence type="ECO:0000256" key="1">
    <source>
        <dbReference type="ARBA" id="ARBA00004413"/>
    </source>
</evidence>
<name>A0A3N5Z4L0_9ALTE</name>
<keyword evidence="11" id="KW-0282">Flagellum</keyword>
<evidence type="ECO:0000256" key="9">
    <source>
        <dbReference type="ARBA" id="ARBA00023136"/>
    </source>
</evidence>
<proteinExistence type="inferred from homology"/>
<dbReference type="GO" id="GO:0009288">
    <property type="term" value="C:bacterial-type flagellum"/>
    <property type="evidence" value="ECO:0007669"/>
    <property type="project" value="InterPro"/>
</dbReference>
<dbReference type="GO" id="GO:0006935">
    <property type="term" value="P:chemotaxis"/>
    <property type="evidence" value="ECO:0007669"/>
    <property type="project" value="UniProtKB-KW"/>
</dbReference>
<keyword evidence="4" id="KW-0813">Transport</keyword>
<dbReference type="OrthoDB" id="7063004at2"/>
<comment type="caution">
    <text evidence="11">The sequence shown here is derived from an EMBL/GenBank/DDBJ whole genome shotgun (WGS) entry which is preliminary data.</text>
</comment>
<evidence type="ECO:0000313" key="11">
    <source>
        <dbReference type="EMBL" id="RPJ65004.1"/>
    </source>
</evidence>
<keyword evidence="12" id="KW-1185">Reference proteome</keyword>
<dbReference type="GO" id="GO:0015031">
    <property type="term" value="P:protein transport"/>
    <property type="evidence" value="ECO:0007669"/>
    <property type="project" value="UniProtKB-KW"/>
</dbReference>
<evidence type="ECO:0000256" key="10">
    <source>
        <dbReference type="ARBA" id="ARBA00023225"/>
    </source>
</evidence>
<dbReference type="InterPro" id="IPR052570">
    <property type="entry name" value="FliJ"/>
</dbReference>
<keyword evidence="11" id="KW-0969">Cilium</keyword>
<dbReference type="PANTHER" id="PTHR38786">
    <property type="entry name" value="FLAGELLAR FLIJ PROTEIN"/>
    <property type="match status" value="1"/>
</dbReference>
<evidence type="ECO:0000256" key="6">
    <source>
        <dbReference type="ARBA" id="ARBA00022500"/>
    </source>
</evidence>
<comment type="subcellular location">
    <subcellularLocation>
        <location evidence="1">Cell membrane</location>
        <topology evidence="1">Peripheral membrane protein</topology>
        <orientation evidence="1">Cytoplasmic side</orientation>
    </subcellularLocation>
</comment>
<dbReference type="GO" id="GO:0071973">
    <property type="term" value="P:bacterial-type flagellum-dependent cell motility"/>
    <property type="evidence" value="ECO:0007669"/>
    <property type="project" value="InterPro"/>
</dbReference>
<dbReference type="InterPro" id="IPR012823">
    <property type="entry name" value="Flagell_FliJ"/>
</dbReference>
<dbReference type="Proteomes" id="UP000275281">
    <property type="component" value="Unassembled WGS sequence"/>
</dbReference>
<dbReference type="NCBIfam" id="TIGR02473">
    <property type="entry name" value="flagell_FliJ"/>
    <property type="match status" value="1"/>
</dbReference>
<evidence type="ECO:0000256" key="8">
    <source>
        <dbReference type="ARBA" id="ARBA00022927"/>
    </source>
</evidence>
<sequence length="144" mass="17056">MARDPLQTVLRYESDKEQKLAEYFYQAQRNVEAQRQKLTQLQQYRVDYIEQIKQTAASGVQATRYQQHLSFVGKLDLACEQQTQAITQASSVAEQRKVTWLKQQQRKKAIEKLIQKQQAIAVQRANRIEQSEMDEFANQLFYRR</sequence>
<evidence type="ECO:0000256" key="4">
    <source>
        <dbReference type="ARBA" id="ARBA00022448"/>
    </source>
</evidence>
<evidence type="ECO:0000313" key="12">
    <source>
        <dbReference type="Proteomes" id="UP000275281"/>
    </source>
</evidence>
<protein>
    <recommendedName>
        <fullName evidence="3">Flagellar FliJ protein</fullName>
    </recommendedName>
</protein>
<dbReference type="Pfam" id="PF02050">
    <property type="entry name" value="FliJ"/>
    <property type="match status" value="1"/>
</dbReference>
<organism evidence="11 12">
    <name type="scientific">Alteromonas sediminis</name>
    <dbReference type="NCBI Taxonomy" id="2259342"/>
    <lineage>
        <taxon>Bacteria</taxon>
        <taxon>Pseudomonadati</taxon>
        <taxon>Pseudomonadota</taxon>
        <taxon>Gammaproteobacteria</taxon>
        <taxon>Alteromonadales</taxon>
        <taxon>Alteromonadaceae</taxon>
        <taxon>Alteromonas/Salinimonas group</taxon>
        <taxon>Alteromonas</taxon>
    </lineage>
</organism>
<dbReference type="EMBL" id="RPOK01000006">
    <property type="protein sequence ID" value="RPJ65004.1"/>
    <property type="molecule type" value="Genomic_DNA"/>
</dbReference>
<dbReference type="RefSeq" id="WP_124029133.1">
    <property type="nucleotide sequence ID" value="NZ_JBHRSN010000013.1"/>
</dbReference>
<evidence type="ECO:0000256" key="5">
    <source>
        <dbReference type="ARBA" id="ARBA00022475"/>
    </source>
</evidence>
<dbReference type="InterPro" id="IPR018006">
    <property type="entry name" value="Flag_FliJ_proteobac"/>
</dbReference>
<dbReference type="PANTHER" id="PTHR38786:SF1">
    <property type="entry name" value="FLAGELLAR FLIJ PROTEIN"/>
    <property type="match status" value="1"/>
</dbReference>
<keyword evidence="6" id="KW-0145">Chemotaxis</keyword>
<dbReference type="GO" id="GO:0005886">
    <property type="term" value="C:plasma membrane"/>
    <property type="evidence" value="ECO:0007669"/>
    <property type="project" value="UniProtKB-SubCell"/>
</dbReference>
<keyword evidence="10" id="KW-1006">Bacterial flagellum protein export</keyword>